<proteinExistence type="predicted"/>
<dbReference type="Proteomes" id="UP000092445">
    <property type="component" value="Unassembled WGS sequence"/>
</dbReference>
<protein>
    <submittedName>
        <fullName evidence="1">Uncharacterized protein</fullName>
    </submittedName>
</protein>
<sequence>MEWNLEHSQRRSSAVINLNASQGNVEHLTFVNHTDCHCVKKSKQSAPEYALHYHQLNADGLENLWNRQYGPRSSLLLCRPSVMVLQPSYEYYMDLTESVQHQFLLFALHSLALGSSASLPSYENRLKLINLSSFPKKEKMFGMFLVVTLMKNALRMDEGHCWSMFPSISWLGFLGSTSPCI</sequence>
<evidence type="ECO:0000313" key="1">
    <source>
        <dbReference type="EnsemblMetazoa" id="GPAI029798-PA"/>
    </source>
</evidence>
<keyword evidence="2" id="KW-1185">Reference proteome</keyword>
<dbReference type="EnsemblMetazoa" id="GPAI029798-RA">
    <property type="protein sequence ID" value="GPAI029798-PA"/>
    <property type="gene ID" value="GPAI029798"/>
</dbReference>
<organism evidence="1 2">
    <name type="scientific">Glossina pallidipes</name>
    <name type="common">Tsetse fly</name>
    <dbReference type="NCBI Taxonomy" id="7398"/>
    <lineage>
        <taxon>Eukaryota</taxon>
        <taxon>Metazoa</taxon>
        <taxon>Ecdysozoa</taxon>
        <taxon>Arthropoda</taxon>
        <taxon>Hexapoda</taxon>
        <taxon>Insecta</taxon>
        <taxon>Pterygota</taxon>
        <taxon>Neoptera</taxon>
        <taxon>Endopterygota</taxon>
        <taxon>Diptera</taxon>
        <taxon>Brachycera</taxon>
        <taxon>Muscomorpha</taxon>
        <taxon>Hippoboscoidea</taxon>
        <taxon>Glossinidae</taxon>
        <taxon>Glossina</taxon>
    </lineage>
</organism>
<evidence type="ECO:0000313" key="2">
    <source>
        <dbReference type="Proteomes" id="UP000092445"/>
    </source>
</evidence>
<dbReference type="VEuPathDB" id="VectorBase:GPAI029798"/>
<accession>A0A1A9ZZI8</accession>
<dbReference type="AlphaFoldDB" id="A0A1A9ZZI8"/>
<reference evidence="2" key="1">
    <citation type="submission" date="2014-03" db="EMBL/GenBank/DDBJ databases">
        <authorList>
            <person name="Aksoy S."/>
            <person name="Warren W."/>
            <person name="Wilson R.K."/>
        </authorList>
    </citation>
    <scope>NUCLEOTIDE SEQUENCE [LARGE SCALE GENOMIC DNA]</scope>
    <source>
        <strain evidence="2">IAEA</strain>
    </source>
</reference>
<reference evidence="1" key="2">
    <citation type="submission" date="2020-05" db="UniProtKB">
        <authorList>
            <consortium name="EnsemblMetazoa"/>
        </authorList>
    </citation>
    <scope>IDENTIFICATION</scope>
    <source>
        <strain evidence="1">IAEA</strain>
    </source>
</reference>
<name>A0A1A9ZZI8_GLOPL</name>